<name>A0ACB9LSL9_BAUVA</name>
<protein>
    <submittedName>
        <fullName evidence="1">Uncharacterized protein</fullName>
    </submittedName>
</protein>
<keyword evidence="2" id="KW-1185">Reference proteome</keyword>
<dbReference type="EMBL" id="CM039436">
    <property type="protein sequence ID" value="KAI4314073.1"/>
    <property type="molecule type" value="Genomic_DNA"/>
</dbReference>
<sequence>MTKTDIDKLLQFLPISILAFINEGSSFLSEAFMDEPWSWGLTVPISLYVKFALDLHAHLGICVGVGLPSLVYWGVSREPIDWYWDAVLDFNTDFLKTGAFNFISGLVYWLILKLIRHFRDKMKENKLLSNSPVVSKFLEATEAFTEHPLLRPIEGKQFLLKLLEMACVFFYNGNVMLLSWGFSGQNYSSDVGNAISWVSLGSALFVWMKGILKELESPPPLLEQKPCKEEKNQGSDEGVEAIERAICLSEY</sequence>
<gene>
    <name evidence="1" type="ORF">L6164_027014</name>
</gene>
<accession>A0ACB9LSL9</accession>
<proteinExistence type="predicted"/>
<reference evidence="1 2" key="1">
    <citation type="journal article" date="2022" name="DNA Res.">
        <title>Chromosomal-level genome assembly of the orchid tree Bauhinia variegata (Leguminosae; Cercidoideae) supports the allotetraploid origin hypothesis of Bauhinia.</title>
        <authorList>
            <person name="Zhong Y."/>
            <person name="Chen Y."/>
            <person name="Zheng D."/>
            <person name="Pang J."/>
            <person name="Liu Y."/>
            <person name="Luo S."/>
            <person name="Meng S."/>
            <person name="Qian L."/>
            <person name="Wei D."/>
            <person name="Dai S."/>
            <person name="Zhou R."/>
        </authorList>
    </citation>
    <scope>NUCLEOTIDE SEQUENCE [LARGE SCALE GENOMIC DNA]</scope>
    <source>
        <strain evidence="1">BV-YZ2020</strain>
    </source>
</reference>
<dbReference type="Proteomes" id="UP000828941">
    <property type="component" value="Chromosome 11"/>
</dbReference>
<comment type="caution">
    <text evidence="1">The sequence shown here is derived from an EMBL/GenBank/DDBJ whole genome shotgun (WGS) entry which is preliminary data.</text>
</comment>
<evidence type="ECO:0000313" key="2">
    <source>
        <dbReference type="Proteomes" id="UP000828941"/>
    </source>
</evidence>
<organism evidence="1 2">
    <name type="scientific">Bauhinia variegata</name>
    <name type="common">Purple orchid tree</name>
    <name type="synonym">Phanera variegata</name>
    <dbReference type="NCBI Taxonomy" id="167791"/>
    <lineage>
        <taxon>Eukaryota</taxon>
        <taxon>Viridiplantae</taxon>
        <taxon>Streptophyta</taxon>
        <taxon>Embryophyta</taxon>
        <taxon>Tracheophyta</taxon>
        <taxon>Spermatophyta</taxon>
        <taxon>Magnoliopsida</taxon>
        <taxon>eudicotyledons</taxon>
        <taxon>Gunneridae</taxon>
        <taxon>Pentapetalae</taxon>
        <taxon>rosids</taxon>
        <taxon>fabids</taxon>
        <taxon>Fabales</taxon>
        <taxon>Fabaceae</taxon>
        <taxon>Cercidoideae</taxon>
        <taxon>Cercideae</taxon>
        <taxon>Bauhiniinae</taxon>
        <taxon>Bauhinia</taxon>
    </lineage>
</organism>
<evidence type="ECO:0000313" key="1">
    <source>
        <dbReference type="EMBL" id="KAI4314073.1"/>
    </source>
</evidence>